<dbReference type="EMBL" id="FP929126">
    <property type="protein sequence ID" value="CBX95181.1"/>
    <property type="molecule type" value="Genomic_DNA"/>
</dbReference>
<organism evidence="4">
    <name type="scientific">Leptosphaeria maculans (strain JN3 / isolate v23.1.3 / race Av1-4-5-6-7-8)</name>
    <name type="common">Blackleg fungus</name>
    <name type="synonym">Phoma lingam</name>
    <dbReference type="NCBI Taxonomy" id="985895"/>
    <lineage>
        <taxon>Eukaryota</taxon>
        <taxon>Fungi</taxon>
        <taxon>Dikarya</taxon>
        <taxon>Ascomycota</taxon>
        <taxon>Pezizomycotina</taxon>
        <taxon>Dothideomycetes</taxon>
        <taxon>Pleosporomycetidae</taxon>
        <taxon>Pleosporales</taxon>
        <taxon>Pleosporineae</taxon>
        <taxon>Leptosphaeriaceae</taxon>
        <taxon>Plenodomus</taxon>
        <taxon>Plenodomus lingam/Leptosphaeria maculans species complex</taxon>
    </lineage>
</organism>
<evidence type="ECO:0000256" key="1">
    <source>
        <dbReference type="SAM" id="MobiDB-lite"/>
    </source>
</evidence>
<keyword evidence="4" id="KW-1185">Reference proteome</keyword>
<name>E4ZUV2_LEPMJ</name>
<keyword evidence="2" id="KW-0812">Transmembrane</keyword>
<dbReference type="VEuPathDB" id="FungiDB:LEMA_P115960.1"/>
<evidence type="ECO:0000313" key="3">
    <source>
        <dbReference type="EMBL" id="CBX95181.1"/>
    </source>
</evidence>
<evidence type="ECO:0000256" key="2">
    <source>
        <dbReference type="SAM" id="Phobius"/>
    </source>
</evidence>
<protein>
    <submittedName>
        <fullName evidence="3">Predicted protein</fullName>
    </submittedName>
</protein>
<keyword evidence="2" id="KW-0472">Membrane</keyword>
<accession>E4ZUV2</accession>
<dbReference type="HOGENOM" id="CLU_586690_0_0_1"/>
<sequence>MQRTETQKEHARKKKEVVMIPNPNQCDANKEKKMEKKVVEGLEGASHLGLANLQAAAGLVIVADSDFAIGLLLFVGRPAPSDFPALLGLLEGWAGGGDVFEGAEGVEGVEDVEEDAVRRAGLHIMIPSIRHFAKRISLGHDIQEDKQTLLDTNVRAHLTLHIGQNPIRQLEKGGLVEMAKVEEAVGDGEEELHGASLAQGFDAAAQFLEMGVFVVVDVVVIVGVVGMVVVLVVIVDGMPILRRGRRGRRGGIEIRRGQMRGPRRPRRSRQHLGFRGDVARVRVCVWPSDHDDCVCCIVYSEGVSPVGIEMVCRVVVVVVVVVEVEVEVDVVSSSVKISLVPPPLSYQPSQLPVPKPRYGYFCLPPLSQPSFDYSRYRIHCPVLFVVATKPVPQKPNPRTPKTQPLFPWEKSPPTPAPKPQPSVSDLANQPPKIKKYKTGLRRWEIKTKKPSQPQTLHSFCKTEKSG</sequence>
<evidence type="ECO:0000313" key="4">
    <source>
        <dbReference type="Proteomes" id="UP000002668"/>
    </source>
</evidence>
<keyword evidence="2" id="KW-1133">Transmembrane helix</keyword>
<reference evidence="4" key="1">
    <citation type="journal article" date="2011" name="Nat. Commun.">
        <title>Effector diversification within compartments of the Leptosphaeria maculans genome affected by Repeat-Induced Point mutations.</title>
        <authorList>
            <person name="Rouxel T."/>
            <person name="Grandaubert J."/>
            <person name="Hane J.K."/>
            <person name="Hoede C."/>
            <person name="van de Wouw A.P."/>
            <person name="Couloux A."/>
            <person name="Dominguez V."/>
            <person name="Anthouard V."/>
            <person name="Bally P."/>
            <person name="Bourras S."/>
            <person name="Cozijnsen A.J."/>
            <person name="Ciuffetti L.M."/>
            <person name="Degrave A."/>
            <person name="Dilmaghani A."/>
            <person name="Duret L."/>
            <person name="Fudal I."/>
            <person name="Goodwin S.B."/>
            <person name="Gout L."/>
            <person name="Glaser N."/>
            <person name="Linglin J."/>
            <person name="Kema G.H.J."/>
            <person name="Lapalu N."/>
            <person name="Lawrence C.B."/>
            <person name="May K."/>
            <person name="Meyer M."/>
            <person name="Ollivier B."/>
            <person name="Poulain J."/>
            <person name="Schoch C.L."/>
            <person name="Simon A."/>
            <person name="Spatafora J.W."/>
            <person name="Stachowiak A."/>
            <person name="Turgeon B.G."/>
            <person name="Tyler B.M."/>
            <person name="Vincent D."/>
            <person name="Weissenbach J."/>
            <person name="Amselem J."/>
            <person name="Quesneville H."/>
            <person name="Oliver R.P."/>
            <person name="Wincker P."/>
            <person name="Balesdent M.-H."/>
            <person name="Howlett B.J."/>
        </authorList>
    </citation>
    <scope>NUCLEOTIDE SEQUENCE [LARGE SCALE GENOMIC DNA]</scope>
    <source>
        <strain evidence="4">JN3 / isolate v23.1.3 / race Av1-4-5-6-7-8</strain>
    </source>
</reference>
<feature type="compositionally biased region" description="Pro residues" evidence="1">
    <location>
        <begin position="410"/>
        <end position="420"/>
    </location>
</feature>
<dbReference type="InParanoid" id="E4ZUV2"/>
<feature type="transmembrane region" description="Helical" evidence="2">
    <location>
        <begin position="210"/>
        <end position="235"/>
    </location>
</feature>
<feature type="region of interest" description="Disordered" evidence="1">
    <location>
        <begin position="393"/>
        <end position="466"/>
    </location>
</feature>
<dbReference type="Proteomes" id="UP000002668">
    <property type="component" value="Genome"/>
</dbReference>
<proteinExistence type="predicted"/>
<gene>
    <name evidence="3" type="ORF">LEMA_P115960.1</name>
</gene>
<dbReference type="AlphaFoldDB" id="E4ZUV2"/>